<name>A0A127PDV4_9BURK</name>
<proteinExistence type="predicted"/>
<gene>
    <name evidence="1" type="ORF">CFter6_3239</name>
</gene>
<evidence type="ECO:0000313" key="1">
    <source>
        <dbReference type="EMBL" id="AMO95885.1"/>
    </source>
</evidence>
<dbReference type="EMBL" id="CP013232">
    <property type="protein sequence ID" value="AMO95885.1"/>
    <property type="molecule type" value="Genomic_DNA"/>
</dbReference>
<dbReference type="PATRIC" id="fig|158899.10.peg.3221"/>
<sequence length="47" mass="5751">MFPLYKRRKGDVKTIKISDKKARWPDWLRFHPVHWSKNGEQSGFYKS</sequence>
<accession>A0A127PDV4</accession>
<protein>
    <submittedName>
        <fullName evidence="1">Uncharacterized protein</fullName>
    </submittedName>
</protein>
<evidence type="ECO:0000313" key="2">
    <source>
        <dbReference type="Proteomes" id="UP000072421"/>
    </source>
</evidence>
<dbReference type="Proteomes" id="UP000072421">
    <property type="component" value="Chromosome"/>
</dbReference>
<reference evidence="1 2" key="1">
    <citation type="submission" date="2015-11" db="EMBL/GenBank/DDBJ databases">
        <title>Exploring the genomic traits of fungus-feeding bacterial genus Collimonas.</title>
        <authorList>
            <person name="Song C."/>
            <person name="Schmidt R."/>
            <person name="de Jager V."/>
            <person name="Krzyzanowska D."/>
            <person name="Jongedijk E."/>
            <person name="Cankar K."/>
            <person name="Beekwilder J."/>
            <person name="van Veen A."/>
            <person name="de Boer W."/>
            <person name="van Veen J.A."/>
            <person name="Garbeva P."/>
        </authorList>
    </citation>
    <scope>NUCLEOTIDE SEQUENCE [LARGE SCALE GENOMIC DNA]</scope>
    <source>
        <strain evidence="1 2">Ter6</strain>
    </source>
</reference>
<organism evidence="1">
    <name type="scientific">Collimonas fungivorans</name>
    <dbReference type="NCBI Taxonomy" id="158899"/>
    <lineage>
        <taxon>Bacteria</taxon>
        <taxon>Pseudomonadati</taxon>
        <taxon>Pseudomonadota</taxon>
        <taxon>Betaproteobacteria</taxon>
        <taxon>Burkholderiales</taxon>
        <taxon>Oxalobacteraceae</taxon>
        <taxon>Collimonas</taxon>
    </lineage>
</organism>
<dbReference type="AlphaFoldDB" id="A0A127PDV4"/>